<reference evidence="2" key="1">
    <citation type="submission" date="2015-09" db="EMBL/GenBank/DDBJ databases">
        <authorList>
            <person name="Rodrigo-Torres Lidia"/>
            <person name="Arahal R.David."/>
        </authorList>
    </citation>
    <scope>NUCLEOTIDE SEQUENCE [LARGE SCALE GENOMIC DNA]</scope>
    <source>
        <strain evidence="2">CECT 5114</strain>
    </source>
</reference>
<dbReference type="InterPro" id="IPR031796">
    <property type="entry name" value="DUF5076"/>
</dbReference>
<keyword evidence="2" id="KW-1185">Reference proteome</keyword>
<dbReference type="Gene3D" id="3.30.2370.10">
    <property type="entry name" value="putative pyruvate dehydrogenase"/>
    <property type="match status" value="1"/>
</dbReference>
<dbReference type="STRING" id="1715691.TA5113_03237"/>
<organism evidence="1 2">
    <name type="scientific">Cognatishimia activa</name>
    <dbReference type="NCBI Taxonomy" id="1715691"/>
    <lineage>
        <taxon>Bacteria</taxon>
        <taxon>Pseudomonadati</taxon>
        <taxon>Pseudomonadota</taxon>
        <taxon>Alphaproteobacteria</taxon>
        <taxon>Rhodobacterales</taxon>
        <taxon>Paracoccaceae</taxon>
        <taxon>Cognatishimia</taxon>
    </lineage>
</organism>
<sequence length="99" mass="10843">MFWKKKEQTQIQEPMLIALRVEDAESTLAVHVDPVQLKNPSEAGLMLADIGRHMAQALANAGYEGNEEQAFNQIITIFNAEANSPTKPIAAPINTGKVQ</sequence>
<dbReference type="Proteomes" id="UP000051184">
    <property type="component" value="Unassembled WGS sequence"/>
</dbReference>
<dbReference type="RefSeq" id="WP_058315873.1">
    <property type="nucleotide sequence ID" value="NZ_CYTO01000024.1"/>
</dbReference>
<protein>
    <recommendedName>
        <fullName evidence="3">DUF5076 domain-containing protein</fullName>
    </recommendedName>
</protein>
<proteinExistence type="predicted"/>
<dbReference type="AlphaFoldDB" id="A0A0P1IYN2"/>
<dbReference type="Pfam" id="PF16826">
    <property type="entry name" value="DUF5076"/>
    <property type="match status" value="1"/>
</dbReference>
<accession>A0A0P1IYN2</accession>
<evidence type="ECO:0008006" key="3">
    <source>
        <dbReference type="Google" id="ProtNLM"/>
    </source>
</evidence>
<gene>
    <name evidence="1" type="ORF">TA5114_02766</name>
</gene>
<dbReference type="OrthoDB" id="7558075at2"/>
<name>A0A0P1IYN2_9RHOB</name>
<evidence type="ECO:0000313" key="2">
    <source>
        <dbReference type="Proteomes" id="UP000051184"/>
    </source>
</evidence>
<evidence type="ECO:0000313" key="1">
    <source>
        <dbReference type="EMBL" id="CUK26947.1"/>
    </source>
</evidence>
<dbReference type="EMBL" id="CYUE01000021">
    <property type="protein sequence ID" value="CUK26947.1"/>
    <property type="molecule type" value="Genomic_DNA"/>
</dbReference>